<reference evidence="1 2" key="1">
    <citation type="submission" date="2020-01" db="EMBL/GenBank/DDBJ databases">
        <authorList>
            <person name="Kim M.K."/>
        </authorList>
    </citation>
    <scope>NUCLEOTIDE SEQUENCE [LARGE SCALE GENOMIC DNA]</scope>
    <source>
        <strain evidence="1 2">BT213</strain>
    </source>
</reference>
<name>A0A6B2GYP9_9BACT</name>
<keyword evidence="2" id="KW-1185">Reference proteome</keyword>
<evidence type="ECO:0000313" key="1">
    <source>
        <dbReference type="EMBL" id="NDK55143.1"/>
    </source>
</evidence>
<accession>A0A6B2GYP9</accession>
<dbReference type="AlphaFoldDB" id="A0A6B2GYP9"/>
<organism evidence="1 2">
    <name type="scientific">Pontibacter fetidus</name>
    <dbReference type="NCBI Taxonomy" id="2700082"/>
    <lineage>
        <taxon>Bacteria</taxon>
        <taxon>Pseudomonadati</taxon>
        <taxon>Bacteroidota</taxon>
        <taxon>Cytophagia</taxon>
        <taxon>Cytophagales</taxon>
        <taxon>Hymenobacteraceae</taxon>
        <taxon>Pontibacter</taxon>
    </lineage>
</organism>
<gene>
    <name evidence="1" type="ORF">GWO68_04355</name>
</gene>
<dbReference type="PROSITE" id="PS51257">
    <property type="entry name" value="PROKAR_LIPOPROTEIN"/>
    <property type="match status" value="1"/>
</dbReference>
<dbReference type="EMBL" id="JAAEAA010000004">
    <property type="protein sequence ID" value="NDK55143.1"/>
    <property type="molecule type" value="Genomic_DNA"/>
</dbReference>
<proteinExistence type="predicted"/>
<sequence>MKRTQLLIISVLTLFLYSCDKDEDIFSNSGKSDNGTALECDNLTFETENAGNYIYQINTESGYGPIKVYSKARNSDGNLDEDNRAMIFDSENWTGDDEDLNADWGKVLIIQELGEEGEPNDNRWGGEMVLTFPEPVTVKSLRALDIDNREDDNENNSWVILYDGNGKELYKKQLVPLGNNSKQTVDLGNTSGVVALKVVLAGEGIVGSAAIDNIEFCAPKDGEDTEEKYGCTRLQSYWEEHADPTKEGYNPAWNAYRTVEFYGSGSTYLDVLKRTMMKGSNYSELAQPYITAKLNVKSGASTTPEVDEALAGATAYFKGETKPTMAQLLMWAALLDAYNEGEIGPGRCKD</sequence>
<evidence type="ECO:0000313" key="2">
    <source>
        <dbReference type="Proteomes" id="UP000478546"/>
    </source>
</evidence>
<comment type="caution">
    <text evidence="1">The sequence shown here is derived from an EMBL/GenBank/DDBJ whole genome shotgun (WGS) entry which is preliminary data.</text>
</comment>
<dbReference type="Proteomes" id="UP000478546">
    <property type="component" value="Unassembled WGS sequence"/>
</dbReference>
<dbReference type="RefSeq" id="WP_162345199.1">
    <property type="nucleotide sequence ID" value="NZ_JAAEAA010000004.1"/>
</dbReference>
<protein>
    <submittedName>
        <fullName evidence="1">Uncharacterized protein</fullName>
    </submittedName>
</protein>